<reference evidence="1 2" key="1">
    <citation type="journal article" date="2019" name="Commun. Biol.">
        <title>The bagworm genome reveals a unique fibroin gene that provides high tensile strength.</title>
        <authorList>
            <person name="Kono N."/>
            <person name="Nakamura H."/>
            <person name="Ohtoshi R."/>
            <person name="Tomita M."/>
            <person name="Numata K."/>
            <person name="Arakawa K."/>
        </authorList>
    </citation>
    <scope>NUCLEOTIDE SEQUENCE [LARGE SCALE GENOMIC DNA]</scope>
</reference>
<dbReference type="Proteomes" id="UP000299102">
    <property type="component" value="Unassembled WGS sequence"/>
</dbReference>
<evidence type="ECO:0000313" key="1">
    <source>
        <dbReference type="EMBL" id="GBP25154.1"/>
    </source>
</evidence>
<dbReference type="EMBL" id="BGZK01000169">
    <property type="protein sequence ID" value="GBP25154.1"/>
    <property type="molecule type" value="Genomic_DNA"/>
</dbReference>
<keyword evidence="2" id="KW-1185">Reference proteome</keyword>
<sequence length="324" mass="36430">MARRIDEDTILQLLLSDNSDEENSSDSEKEDHIEVDLAYESVSEDEVSSLTQYPPPGLDVQVSPLRRHIDLSEDPIRLLHPEKETFGDFIRAFPGVSFLLFFQAGRLNHHLGVRQWKPIVVRCRLRGEGGSTKADGFRAGQYPQKSSGVIEYIDQPFLFLYHPPYRSSQGDNLRFKDCAEGIEPERRVSGLLSVPPFRQGLTDLALYSVSVGVDLRPDHCKTVHCLEIKILDALISDLGHVRRVKQITEIYGPLGLPVGKNVPQFFSALLLIYPGRFPNSNIEREQPREDQRGMQGDCTVSPAHLKINAALDNFRTASFSFACA</sequence>
<comment type="caution">
    <text evidence="1">The sequence shown here is derived from an EMBL/GenBank/DDBJ whole genome shotgun (WGS) entry which is preliminary data.</text>
</comment>
<gene>
    <name evidence="1" type="ORF">EVAR_19637_1</name>
</gene>
<name>A0A4C1UGV4_EUMVA</name>
<protein>
    <submittedName>
        <fullName evidence="1">Uncharacterized protein</fullName>
    </submittedName>
</protein>
<accession>A0A4C1UGV4</accession>
<dbReference type="AlphaFoldDB" id="A0A4C1UGV4"/>
<organism evidence="1 2">
    <name type="scientific">Eumeta variegata</name>
    <name type="common">Bagworm moth</name>
    <name type="synonym">Eumeta japonica</name>
    <dbReference type="NCBI Taxonomy" id="151549"/>
    <lineage>
        <taxon>Eukaryota</taxon>
        <taxon>Metazoa</taxon>
        <taxon>Ecdysozoa</taxon>
        <taxon>Arthropoda</taxon>
        <taxon>Hexapoda</taxon>
        <taxon>Insecta</taxon>
        <taxon>Pterygota</taxon>
        <taxon>Neoptera</taxon>
        <taxon>Endopterygota</taxon>
        <taxon>Lepidoptera</taxon>
        <taxon>Glossata</taxon>
        <taxon>Ditrysia</taxon>
        <taxon>Tineoidea</taxon>
        <taxon>Psychidae</taxon>
        <taxon>Oiketicinae</taxon>
        <taxon>Eumeta</taxon>
    </lineage>
</organism>
<proteinExistence type="predicted"/>
<evidence type="ECO:0000313" key="2">
    <source>
        <dbReference type="Proteomes" id="UP000299102"/>
    </source>
</evidence>